<dbReference type="Proteomes" id="UP000543556">
    <property type="component" value="Unassembled WGS sequence"/>
</dbReference>
<dbReference type="Pfam" id="PF14019">
    <property type="entry name" value="DUF4235"/>
    <property type="match status" value="1"/>
</dbReference>
<feature type="transmembrane region" description="Helical" evidence="1">
    <location>
        <begin position="50"/>
        <end position="68"/>
    </location>
</feature>
<name>A0A7Y7IEV5_9MICC</name>
<keyword evidence="1" id="KW-0472">Membrane</keyword>
<dbReference type="AlphaFoldDB" id="A0A7Y7IEV5"/>
<organism evidence="2 3">
    <name type="scientific">Arthrobacter wenxiniae</name>
    <dbReference type="NCBI Taxonomy" id="2713570"/>
    <lineage>
        <taxon>Bacteria</taxon>
        <taxon>Bacillati</taxon>
        <taxon>Actinomycetota</taxon>
        <taxon>Actinomycetes</taxon>
        <taxon>Micrococcales</taxon>
        <taxon>Micrococcaceae</taxon>
        <taxon>Arthrobacter</taxon>
    </lineage>
</organism>
<evidence type="ECO:0000313" key="2">
    <source>
        <dbReference type="EMBL" id="NVM94173.1"/>
    </source>
</evidence>
<keyword evidence="1" id="KW-0812">Transmembrane</keyword>
<evidence type="ECO:0000313" key="3">
    <source>
        <dbReference type="Proteomes" id="UP000543556"/>
    </source>
</evidence>
<evidence type="ECO:0000256" key="1">
    <source>
        <dbReference type="SAM" id="Phobius"/>
    </source>
</evidence>
<keyword evidence="3" id="KW-1185">Reference proteome</keyword>
<reference evidence="2 3" key="1">
    <citation type="submission" date="2020-02" db="EMBL/GenBank/DDBJ databases">
        <title>Genome sequence of strain AETb3-4.</title>
        <authorList>
            <person name="Gao J."/>
            <person name="Zhang X."/>
        </authorList>
    </citation>
    <scope>NUCLEOTIDE SEQUENCE [LARGE SCALE GENOMIC DNA]</scope>
    <source>
        <strain evidence="2 3">AETb3-4</strain>
    </source>
</reference>
<proteinExistence type="predicted"/>
<dbReference type="InterPro" id="IPR025329">
    <property type="entry name" value="DUF4235"/>
</dbReference>
<accession>A0A7Y7IEV5</accession>
<dbReference type="RefSeq" id="WP_176633905.1">
    <property type="nucleotide sequence ID" value="NZ_JAAMFM010000004.1"/>
</dbReference>
<protein>
    <submittedName>
        <fullName evidence="2">DUF4235 domain-containing protein</fullName>
    </submittedName>
</protein>
<dbReference type="EMBL" id="JAAMFM010000004">
    <property type="protein sequence ID" value="NVM94173.1"/>
    <property type="molecule type" value="Genomic_DNA"/>
</dbReference>
<gene>
    <name evidence="2" type="ORF">G6034_04465</name>
</gene>
<sequence length="86" mass="8799">MKVPVKLLSIGASVAAGALARKGLDAAWRKGTGGEPPKDAADLEHPLPGVLVFALVTAVTAAVIQVLTKRAASKAALKLQRQPHGK</sequence>
<comment type="caution">
    <text evidence="2">The sequence shown here is derived from an EMBL/GenBank/DDBJ whole genome shotgun (WGS) entry which is preliminary data.</text>
</comment>
<keyword evidence="1" id="KW-1133">Transmembrane helix</keyword>